<gene>
    <name evidence="9" type="primary">fixJ</name>
    <name evidence="9" type="ORF">DPM33_12170</name>
</gene>
<keyword evidence="5" id="KW-0804">Transcription</keyword>
<dbReference type="Pfam" id="PF00072">
    <property type="entry name" value="Response_reg"/>
    <property type="match status" value="1"/>
</dbReference>
<keyword evidence="2" id="KW-0902">Two-component regulatory system</keyword>
<keyword evidence="10" id="KW-1185">Reference proteome</keyword>
<evidence type="ECO:0000313" key="10">
    <source>
        <dbReference type="Proteomes" id="UP000251558"/>
    </source>
</evidence>
<dbReference type="Proteomes" id="UP000251558">
    <property type="component" value="Unassembled WGS sequence"/>
</dbReference>
<dbReference type="PRINTS" id="PR00038">
    <property type="entry name" value="HTHLUXR"/>
</dbReference>
<reference evidence="9 10" key="2">
    <citation type="submission" date="2018-07" db="EMBL/GenBank/DDBJ databases">
        <title>Diversity of Mesorhizobium strains in Brazil.</title>
        <authorList>
            <person name="Helene L.C.F."/>
            <person name="Dall'Agnol R."/>
            <person name="Delamuta J.R.M."/>
            <person name="Hungria M."/>
        </authorList>
    </citation>
    <scope>NUCLEOTIDE SEQUENCE [LARGE SCALE GENOMIC DNA]</scope>
    <source>
        <strain evidence="9 10">AC99b</strain>
    </source>
</reference>
<dbReference type="Gene3D" id="3.40.50.2300">
    <property type="match status" value="1"/>
</dbReference>
<keyword evidence="4 9" id="KW-0238">DNA-binding</keyword>
<evidence type="ECO:0000256" key="4">
    <source>
        <dbReference type="ARBA" id="ARBA00023125"/>
    </source>
</evidence>
<dbReference type="PROSITE" id="PS50110">
    <property type="entry name" value="RESPONSE_REGULATORY"/>
    <property type="match status" value="1"/>
</dbReference>
<evidence type="ECO:0000256" key="3">
    <source>
        <dbReference type="ARBA" id="ARBA00023015"/>
    </source>
</evidence>
<dbReference type="SUPFAM" id="SSF52172">
    <property type="entry name" value="CheY-like"/>
    <property type="match status" value="1"/>
</dbReference>
<proteinExistence type="predicted"/>
<evidence type="ECO:0000259" key="7">
    <source>
        <dbReference type="PROSITE" id="PS50043"/>
    </source>
</evidence>
<dbReference type="SMART" id="SM00421">
    <property type="entry name" value="HTH_LUXR"/>
    <property type="match status" value="1"/>
</dbReference>
<dbReference type="InterPro" id="IPR036388">
    <property type="entry name" value="WH-like_DNA-bd_sf"/>
</dbReference>
<dbReference type="GO" id="GO:0000160">
    <property type="term" value="P:phosphorelay signal transduction system"/>
    <property type="evidence" value="ECO:0007669"/>
    <property type="project" value="UniProtKB-KW"/>
</dbReference>
<dbReference type="PANTHER" id="PTHR44688">
    <property type="entry name" value="DNA-BINDING TRANSCRIPTIONAL ACTIVATOR DEVR_DOSR"/>
    <property type="match status" value="1"/>
</dbReference>
<evidence type="ECO:0000259" key="8">
    <source>
        <dbReference type="PROSITE" id="PS50110"/>
    </source>
</evidence>
<dbReference type="PROSITE" id="PS00622">
    <property type="entry name" value="HTH_LUXR_1"/>
    <property type="match status" value="1"/>
</dbReference>
<dbReference type="FunFam" id="3.40.50.2300:FF:000018">
    <property type="entry name" value="DNA-binding transcriptional regulator NtrC"/>
    <property type="match status" value="1"/>
</dbReference>
<feature type="modified residue" description="4-aspartylphosphate" evidence="6">
    <location>
        <position position="84"/>
    </location>
</feature>
<evidence type="ECO:0000256" key="5">
    <source>
        <dbReference type="ARBA" id="ARBA00023163"/>
    </source>
</evidence>
<organism evidence="9 10">
    <name type="scientific">Mesorhizobium hawassense</name>
    <dbReference type="NCBI Taxonomy" id="1209954"/>
    <lineage>
        <taxon>Bacteria</taxon>
        <taxon>Pseudomonadati</taxon>
        <taxon>Pseudomonadota</taxon>
        <taxon>Alphaproteobacteria</taxon>
        <taxon>Hyphomicrobiales</taxon>
        <taxon>Phyllobacteriaceae</taxon>
        <taxon>Mesorhizobium</taxon>
    </lineage>
</organism>
<evidence type="ECO:0000256" key="1">
    <source>
        <dbReference type="ARBA" id="ARBA00022553"/>
    </source>
</evidence>
<dbReference type="CDD" id="cd06170">
    <property type="entry name" value="LuxR_C_like"/>
    <property type="match status" value="1"/>
</dbReference>
<dbReference type="InterPro" id="IPR000792">
    <property type="entry name" value="Tscrpt_reg_LuxR_C"/>
</dbReference>
<feature type="domain" description="Response regulatory" evidence="8">
    <location>
        <begin position="35"/>
        <end position="149"/>
    </location>
</feature>
<accession>A0A330HVL4</accession>
<dbReference type="InterPro" id="IPR011006">
    <property type="entry name" value="CheY-like_superfamily"/>
</dbReference>
<keyword evidence="1 6" id="KW-0597">Phosphoprotein</keyword>
<dbReference type="PROSITE" id="PS50043">
    <property type="entry name" value="HTH_LUXR_2"/>
    <property type="match status" value="1"/>
</dbReference>
<comment type="caution">
    <text evidence="9">The sequence shown here is derived from an EMBL/GenBank/DDBJ whole genome shotgun (WGS) entry which is preliminary data.</text>
</comment>
<dbReference type="EMBL" id="QMBP01000004">
    <property type="protein sequence ID" value="RAZ91024.1"/>
    <property type="molecule type" value="Genomic_DNA"/>
</dbReference>
<dbReference type="PANTHER" id="PTHR44688:SF16">
    <property type="entry name" value="DNA-BINDING TRANSCRIPTIONAL ACTIVATOR DEVR_DOSR"/>
    <property type="match status" value="1"/>
</dbReference>
<feature type="domain" description="HTH luxR-type" evidence="7">
    <location>
        <begin position="165"/>
        <end position="230"/>
    </location>
</feature>
<dbReference type="Pfam" id="PF00196">
    <property type="entry name" value="GerE"/>
    <property type="match status" value="1"/>
</dbReference>
<dbReference type="GO" id="GO:0003677">
    <property type="term" value="F:DNA binding"/>
    <property type="evidence" value="ECO:0007669"/>
    <property type="project" value="UniProtKB-KW"/>
</dbReference>
<name>A0A330HVL4_9HYPH</name>
<reference evidence="10" key="1">
    <citation type="submission" date="2018-06" db="EMBL/GenBank/DDBJ databases">
        <authorList>
            <person name="Helene L.C."/>
            <person name="Dall'Agnol R."/>
            <person name="Delamuta J.R."/>
            <person name="Hungria M."/>
        </authorList>
    </citation>
    <scope>NUCLEOTIDE SEQUENCE [LARGE SCALE GENOMIC DNA]</scope>
    <source>
        <strain evidence="10">AC99b</strain>
    </source>
</reference>
<evidence type="ECO:0000256" key="6">
    <source>
        <dbReference type="PROSITE-ProRule" id="PRU00169"/>
    </source>
</evidence>
<keyword evidence="3" id="KW-0805">Transcription regulation</keyword>
<dbReference type="OrthoDB" id="9782655at2"/>
<dbReference type="InterPro" id="IPR001789">
    <property type="entry name" value="Sig_transdc_resp-reg_receiver"/>
</dbReference>
<sequence>MVAISGLRQCPAEAPRFGSPCAPSIRKRLPVVSDIVHVVDDDIDVRKSLGFLLATADFAVRLHESASAFLATEPKEIAGCIVTDVRMPGIDGIEFLRQLRARGHTVPVIVMTGHADVALAVQAMKEGAADFIEKPFDDEVLIEAIRSAVDNSNHAVATHPQSAEIRANLSKLSDRERQVLNGLVSGLPNKTIAYDLGISPRTVEIHRANVMSKMGAGSLSHLVRMALIADPKT</sequence>
<dbReference type="AlphaFoldDB" id="A0A330HVL4"/>
<dbReference type="SMART" id="SM00448">
    <property type="entry name" value="REC"/>
    <property type="match status" value="1"/>
</dbReference>
<dbReference type="Gene3D" id="1.10.10.10">
    <property type="entry name" value="Winged helix-like DNA-binding domain superfamily/Winged helix DNA-binding domain"/>
    <property type="match status" value="1"/>
</dbReference>
<protein>
    <submittedName>
        <fullName evidence="9">DNA-binding response regulator</fullName>
    </submittedName>
</protein>
<dbReference type="CDD" id="cd17537">
    <property type="entry name" value="REC_FixJ"/>
    <property type="match status" value="1"/>
</dbReference>
<dbReference type="NCBIfam" id="NF006900">
    <property type="entry name" value="PRK09390.1"/>
    <property type="match status" value="1"/>
</dbReference>
<evidence type="ECO:0000313" key="9">
    <source>
        <dbReference type="EMBL" id="RAZ91024.1"/>
    </source>
</evidence>
<evidence type="ECO:0000256" key="2">
    <source>
        <dbReference type="ARBA" id="ARBA00023012"/>
    </source>
</evidence>
<dbReference type="GO" id="GO:0006355">
    <property type="term" value="P:regulation of DNA-templated transcription"/>
    <property type="evidence" value="ECO:0007669"/>
    <property type="project" value="InterPro"/>
</dbReference>
<dbReference type="SUPFAM" id="SSF46894">
    <property type="entry name" value="C-terminal effector domain of the bipartite response regulators"/>
    <property type="match status" value="1"/>
</dbReference>
<dbReference type="InterPro" id="IPR016032">
    <property type="entry name" value="Sig_transdc_resp-reg_C-effctor"/>
</dbReference>